<dbReference type="Proteomes" id="UP001595828">
    <property type="component" value="Unassembled WGS sequence"/>
</dbReference>
<organism evidence="1 2">
    <name type="scientific">Novosphingobium tardum</name>
    <dbReference type="NCBI Taxonomy" id="1538021"/>
    <lineage>
        <taxon>Bacteria</taxon>
        <taxon>Pseudomonadati</taxon>
        <taxon>Pseudomonadota</taxon>
        <taxon>Alphaproteobacteria</taxon>
        <taxon>Sphingomonadales</taxon>
        <taxon>Sphingomonadaceae</taxon>
        <taxon>Novosphingobium</taxon>
    </lineage>
</organism>
<protein>
    <submittedName>
        <fullName evidence="1">Uncharacterized protein</fullName>
    </submittedName>
</protein>
<accession>A0ABV8RRZ7</accession>
<proteinExistence type="predicted"/>
<gene>
    <name evidence="1" type="ORF">ACFO0A_14065</name>
</gene>
<comment type="caution">
    <text evidence="1">The sequence shown here is derived from an EMBL/GenBank/DDBJ whole genome shotgun (WGS) entry which is preliminary data.</text>
</comment>
<name>A0ABV8RRZ7_9SPHN</name>
<keyword evidence="2" id="KW-1185">Reference proteome</keyword>
<sequence>MASMKEIALGLTTILPLPATPDPLCVDLWNEAPSECARLVRLVIAECHDAQISLILVRVPLEVWAELSLDAESLVQSPETRIECDSGLRERLEFWRSEPS</sequence>
<evidence type="ECO:0000313" key="2">
    <source>
        <dbReference type="Proteomes" id="UP001595828"/>
    </source>
</evidence>
<reference evidence="2" key="1">
    <citation type="journal article" date="2019" name="Int. J. Syst. Evol. Microbiol.">
        <title>The Global Catalogue of Microorganisms (GCM) 10K type strain sequencing project: providing services to taxonomists for standard genome sequencing and annotation.</title>
        <authorList>
            <consortium name="The Broad Institute Genomics Platform"/>
            <consortium name="The Broad Institute Genome Sequencing Center for Infectious Disease"/>
            <person name="Wu L."/>
            <person name="Ma J."/>
        </authorList>
    </citation>
    <scope>NUCLEOTIDE SEQUENCE [LARGE SCALE GENOMIC DNA]</scope>
    <source>
        <strain evidence="2">CGMCC 1.12989</strain>
    </source>
</reference>
<evidence type="ECO:0000313" key="1">
    <source>
        <dbReference type="EMBL" id="MFC4296181.1"/>
    </source>
</evidence>
<dbReference type="EMBL" id="JBHSDR010000008">
    <property type="protein sequence ID" value="MFC4296181.1"/>
    <property type="molecule type" value="Genomic_DNA"/>
</dbReference>